<dbReference type="PROSITE" id="PS50835">
    <property type="entry name" value="IG_LIKE"/>
    <property type="match status" value="2"/>
</dbReference>
<keyword evidence="2" id="KW-0472">Membrane</keyword>
<dbReference type="SUPFAM" id="SSF48726">
    <property type="entry name" value="Immunoglobulin"/>
    <property type="match status" value="3"/>
</dbReference>
<feature type="domain" description="Ig-like" evidence="7">
    <location>
        <begin position="226"/>
        <end position="312"/>
    </location>
</feature>
<dbReference type="Pfam" id="PF13895">
    <property type="entry name" value="Ig_2"/>
    <property type="match status" value="1"/>
</dbReference>
<evidence type="ECO:0000313" key="8">
    <source>
        <dbReference type="EMBL" id="KAL3860896.1"/>
    </source>
</evidence>
<feature type="domain" description="Ig-like" evidence="7">
    <location>
        <begin position="125"/>
        <end position="212"/>
    </location>
</feature>
<accession>A0ABD3VI92</accession>
<dbReference type="InterPro" id="IPR007110">
    <property type="entry name" value="Ig-like_dom"/>
</dbReference>
<dbReference type="Gene3D" id="2.60.40.10">
    <property type="entry name" value="Immunoglobulins"/>
    <property type="match status" value="3"/>
</dbReference>
<dbReference type="SMART" id="SM00409">
    <property type="entry name" value="IG"/>
    <property type="match status" value="3"/>
</dbReference>
<evidence type="ECO:0000256" key="1">
    <source>
        <dbReference type="ARBA" id="ARBA00004479"/>
    </source>
</evidence>
<proteinExistence type="predicted"/>
<dbReference type="CDD" id="cd00096">
    <property type="entry name" value="Ig"/>
    <property type="match status" value="1"/>
</dbReference>
<comment type="caution">
    <text evidence="8">The sequence shown here is derived from an EMBL/GenBank/DDBJ whole genome shotgun (WGS) entry which is preliminary data.</text>
</comment>
<evidence type="ECO:0000256" key="4">
    <source>
        <dbReference type="ARBA" id="ARBA00023180"/>
    </source>
</evidence>
<keyword evidence="6" id="KW-0732">Signal</keyword>
<evidence type="ECO:0000256" key="5">
    <source>
        <dbReference type="ARBA" id="ARBA00023319"/>
    </source>
</evidence>
<dbReference type="AlphaFoldDB" id="A0ABD3VI92"/>
<organism evidence="8 9">
    <name type="scientific">Sinanodonta woodiana</name>
    <name type="common">Chinese pond mussel</name>
    <name type="synonym">Anodonta woodiana</name>
    <dbReference type="NCBI Taxonomy" id="1069815"/>
    <lineage>
        <taxon>Eukaryota</taxon>
        <taxon>Metazoa</taxon>
        <taxon>Spiralia</taxon>
        <taxon>Lophotrochozoa</taxon>
        <taxon>Mollusca</taxon>
        <taxon>Bivalvia</taxon>
        <taxon>Autobranchia</taxon>
        <taxon>Heteroconchia</taxon>
        <taxon>Palaeoheterodonta</taxon>
        <taxon>Unionida</taxon>
        <taxon>Unionoidea</taxon>
        <taxon>Unionidae</taxon>
        <taxon>Unioninae</taxon>
        <taxon>Sinanodonta</taxon>
    </lineage>
</organism>
<dbReference type="GO" id="GO:0016020">
    <property type="term" value="C:membrane"/>
    <property type="evidence" value="ECO:0007669"/>
    <property type="project" value="UniProtKB-SubCell"/>
</dbReference>
<dbReference type="EMBL" id="JBJQND010000011">
    <property type="protein sequence ID" value="KAL3860896.1"/>
    <property type="molecule type" value="Genomic_DNA"/>
</dbReference>
<reference evidence="8 9" key="1">
    <citation type="submission" date="2024-11" db="EMBL/GenBank/DDBJ databases">
        <title>Chromosome-level genome assembly of the freshwater bivalve Anodonta woodiana.</title>
        <authorList>
            <person name="Chen X."/>
        </authorList>
    </citation>
    <scope>NUCLEOTIDE SEQUENCE [LARGE SCALE GENOMIC DNA]</scope>
    <source>
        <strain evidence="8">MN2024</strain>
        <tissue evidence="8">Gills</tissue>
    </source>
</reference>
<dbReference type="InterPro" id="IPR013783">
    <property type="entry name" value="Ig-like_fold"/>
</dbReference>
<dbReference type="InterPro" id="IPR051275">
    <property type="entry name" value="Cell_adhesion_signaling"/>
</dbReference>
<keyword evidence="9" id="KW-1185">Reference proteome</keyword>
<evidence type="ECO:0000259" key="7">
    <source>
        <dbReference type="PROSITE" id="PS50835"/>
    </source>
</evidence>
<gene>
    <name evidence="8" type="ORF">ACJMK2_006992</name>
</gene>
<keyword evidence="4" id="KW-0325">Glycoprotein</keyword>
<evidence type="ECO:0000256" key="3">
    <source>
        <dbReference type="ARBA" id="ARBA00023157"/>
    </source>
</evidence>
<protein>
    <recommendedName>
        <fullName evidence="7">Ig-like domain-containing protein</fullName>
    </recommendedName>
</protein>
<dbReference type="Proteomes" id="UP001634394">
    <property type="component" value="Unassembled WGS sequence"/>
</dbReference>
<dbReference type="InterPro" id="IPR036179">
    <property type="entry name" value="Ig-like_dom_sf"/>
</dbReference>
<feature type="signal peptide" evidence="6">
    <location>
        <begin position="1"/>
        <end position="21"/>
    </location>
</feature>
<comment type="subcellular location">
    <subcellularLocation>
        <location evidence="1">Membrane</location>
        <topology evidence="1">Single-pass type I membrane protein</topology>
    </subcellularLocation>
</comment>
<dbReference type="PANTHER" id="PTHR11640:SF31">
    <property type="entry name" value="IRREGULAR CHIASM C-ROUGHEST PROTEIN-RELATED"/>
    <property type="match status" value="1"/>
</dbReference>
<sequence length="543" mass="60618">MTVLLLVVYFMLVFWCQILECSPAVGVVGGVVNMNMTISDRNINTNRNLVGPNNFILFEFYVGMANPAYTDTDVTYTGNISEGYVSFTLLNLTMQRVGIYQYIIYKGTSGNVIAGEQYLIMAESPDTPVISGLSQQAVAGGEYKLNCSAMSRSEKPGHNLTMFSEWKRNGVNIMADVKYGVSGTILTVRNLSKFDNTAGLTCIAFEDQRRKSPESMVFPLNVYYGPDNTQISPSGQLTVDEGRLLNITCSGECNPPCSSYRWYKDSQLTLLGSSQTLTITSVSRNSAGVYFCAVNNTYIAKVGTTQTTVRVNYSPTVDIESRNGSHNDTSLMIKCSAYGIPEQYTYRLIHKSLSSGIEIREVSYEFISTGVIIHRFINPTYMDTGIYTCFVSNGVLDYTDGSLDKSIYSTVWVKGLPSITSRETSFYAEVGHSGRLIIEVYNSLLDLVVTWYKHNGGALEKLMNSDKYNIIIASGMVDVNFYSVPIHEPGFIATLEIRNITEEDFSLYQVHVQNYVGEMYPVLLQLRVIKKLIPWPYLEVTRE</sequence>
<keyword evidence="3" id="KW-1015">Disulfide bond</keyword>
<dbReference type="InterPro" id="IPR003599">
    <property type="entry name" value="Ig_sub"/>
</dbReference>
<evidence type="ECO:0000256" key="6">
    <source>
        <dbReference type="SAM" id="SignalP"/>
    </source>
</evidence>
<dbReference type="PANTHER" id="PTHR11640">
    <property type="entry name" value="NEPHRIN"/>
    <property type="match status" value="1"/>
</dbReference>
<feature type="chain" id="PRO_5044828407" description="Ig-like domain-containing protein" evidence="6">
    <location>
        <begin position="22"/>
        <end position="543"/>
    </location>
</feature>
<name>A0ABD3VI92_SINWO</name>
<evidence type="ECO:0000256" key="2">
    <source>
        <dbReference type="ARBA" id="ARBA00023136"/>
    </source>
</evidence>
<keyword evidence="5" id="KW-0393">Immunoglobulin domain</keyword>
<evidence type="ECO:0000313" key="9">
    <source>
        <dbReference type="Proteomes" id="UP001634394"/>
    </source>
</evidence>